<feature type="transmembrane region" description="Helical" evidence="1">
    <location>
        <begin position="6"/>
        <end position="26"/>
    </location>
</feature>
<feature type="transmembrane region" description="Helical" evidence="1">
    <location>
        <begin position="191"/>
        <end position="211"/>
    </location>
</feature>
<evidence type="ECO:0000313" key="2">
    <source>
        <dbReference type="EMBL" id="MBU3803849.1"/>
    </source>
</evidence>
<organism evidence="2 3">
    <name type="scientific">Candidatus Cellulosilyticum pullistercoris</name>
    <dbReference type="NCBI Taxonomy" id="2838521"/>
    <lineage>
        <taxon>Bacteria</taxon>
        <taxon>Bacillati</taxon>
        <taxon>Bacillota</taxon>
        <taxon>Clostridia</taxon>
        <taxon>Lachnospirales</taxon>
        <taxon>Cellulosilyticaceae</taxon>
        <taxon>Cellulosilyticum</taxon>
    </lineage>
</organism>
<feature type="transmembrane region" description="Helical" evidence="1">
    <location>
        <begin position="223"/>
        <end position="254"/>
    </location>
</feature>
<proteinExistence type="predicted"/>
<evidence type="ECO:0008006" key="4">
    <source>
        <dbReference type="Google" id="ProtNLM"/>
    </source>
</evidence>
<dbReference type="AlphaFoldDB" id="A0A9E2KBP9"/>
<feature type="transmembrane region" description="Helical" evidence="1">
    <location>
        <begin position="85"/>
        <end position="104"/>
    </location>
</feature>
<keyword evidence="1" id="KW-0812">Transmembrane</keyword>
<feature type="transmembrane region" description="Helical" evidence="1">
    <location>
        <begin position="110"/>
        <end position="131"/>
    </location>
</feature>
<comment type="caution">
    <text evidence="2">The sequence shown here is derived from an EMBL/GenBank/DDBJ whole genome shotgun (WGS) entry which is preliminary data.</text>
</comment>
<evidence type="ECO:0000256" key="1">
    <source>
        <dbReference type="SAM" id="Phobius"/>
    </source>
</evidence>
<protein>
    <recommendedName>
        <fullName evidence="4">Yip1 domain-containing protein</fullName>
    </recommendedName>
</protein>
<evidence type="ECO:0000313" key="3">
    <source>
        <dbReference type="Proteomes" id="UP000824229"/>
    </source>
</evidence>
<name>A0A9E2KBP9_9FIRM</name>
<sequence>MGVAFWGLFIGVFVVPIILLGIATFIMNRLLQKIDDDGDSFDTKTEEITGYESAIKLAIETIIHPSQVIEAGKITRYESEDYRRWLFGVAGMIGVIMPIITQGIRGILSGVLGVFTSLLGVWIGSWFFVGFRTLLFRYIGGINLDYQEGKQVFRIVFLSNYILTTIINLISSLVPNFLVIHLNAYVDQITSISLLGILAWIWIEVIYYFLLTKRYKLRSRESLLKLILMILASLGIVVVIGSMMFMIFLATVWVRI</sequence>
<feature type="transmembrane region" description="Helical" evidence="1">
    <location>
        <begin position="152"/>
        <end position="171"/>
    </location>
</feature>
<reference evidence="2" key="2">
    <citation type="submission" date="2021-04" db="EMBL/GenBank/DDBJ databases">
        <authorList>
            <person name="Gilroy R."/>
        </authorList>
    </citation>
    <scope>NUCLEOTIDE SEQUENCE</scope>
    <source>
        <strain evidence="2">B5-657</strain>
    </source>
</reference>
<dbReference type="Proteomes" id="UP000824229">
    <property type="component" value="Unassembled WGS sequence"/>
</dbReference>
<keyword evidence="1" id="KW-0472">Membrane</keyword>
<dbReference type="EMBL" id="JAHLFQ010000074">
    <property type="protein sequence ID" value="MBU3803849.1"/>
    <property type="molecule type" value="Genomic_DNA"/>
</dbReference>
<keyword evidence="1" id="KW-1133">Transmembrane helix</keyword>
<reference evidence="2" key="1">
    <citation type="journal article" date="2021" name="PeerJ">
        <title>Extensive microbial diversity within the chicken gut microbiome revealed by metagenomics and culture.</title>
        <authorList>
            <person name="Gilroy R."/>
            <person name="Ravi A."/>
            <person name="Getino M."/>
            <person name="Pursley I."/>
            <person name="Horton D.L."/>
            <person name="Alikhan N.F."/>
            <person name="Baker D."/>
            <person name="Gharbi K."/>
            <person name="Hall N."/>
            <person name="Watson M."/>
            <person name="Adriaenssens E.M."/>
            <person name="Foster-Nyarko E."/>
            <person name="Jarju S."/>
            <person name="Secka A."/>
            <person name="Antonio M."/>
            <person name="Oren A."/>
            <person name="Chaudhuri R.R."/>
            <person name="La Ragione R."/>
            <person name="Hildebrand F."/>
            <person name="Pallen M.J."/>
        </authorList>
    </citation>
    <scope>NUCLEOTIDE SEQUENCE</scope>
    <source>
        <strain evidence="2">B5-657</strain>
    </source>
</reference>
<accession>A0A9E2KBP9</accession>
<gene>
    <name evidence="2" type="ORF">H9872_03735</name>
</gene>